<organism evidence="3 4">
    <name type="scientific">Fusarium solani</name>
    <name type="common">Filamentous fungus</name>
    <dbReference type="NCBI Taxonomy" id="169388"/>
    <lineage>
        <taxon>Eukaryota</taxon>
        <taxon>Fungi</taxon>
        <taxon>Dikarya</taxon>
        <taxon>Ascomycota</taxon>
        <taxon>Pezizomycotina</taxon>
        <taxon>Sordariomycetes</taxon>
        <taxon>Hypocreomycetidae</taxon>
        <taxon>Hypocreales</taxon>
        <taxon>Nectriaceae</taxon>
        <taxon>Fusarium</taxon>
        <taxon>Fusarium solani species complex</taxon>
    </lineage>
</organism>
<reference evidence="3" key="1">
    <citation type="journal article" date="2021" name="Nat. Commun.">
        <title>Genetic determinants of endophytism in the Arabidopsis root mycobiome.</title>
        <authorList>
            <person name="Mesny F."/>
            <person name="Miyauchi S."/>
            <person name="Thiergart T."/>
            <person name="Pickel B."/>
            <person name="Atanasova L."/>
            <person name="Karlsson M."/>
            <person name="Huettel B."/>
            <person name="Barry K.W."/>
            <person name="Haridas S."/>
            <person name="Chen C."/>
            <person name="Bauer D."/>
            <person name="Andreopoulos W."/>
            <person name="Pangilinan J."/>
            <person name="LaButti K."/>
            <person name="Riley R."/>
            <person name="Lipzen A."/>
            <person name="Clum A."/>
            <person name="Drula E."/>
            <person name="Henrissat B."/>
            <person name="Kohler A."/>
            <person name="Grigoriev I.V."/>
            <person name="Martin F.M."/>
            <person name="Hacquard S."/>
        </authorList>
    </citation>
    <scope>NUCLEOTIDE SEQUENCE</scope>
    <source>
        <strain evidence="3">FSSC 5 MPI-SDFR-AT-0091</strain>
    </source>
</reference>
<evidence type="ECO:0000313" key="4">
    <source>
        <dbReference type="Proteomes" id="UP000736672"/>
    </source>
</evidence>
<proteinExistence type="predicted"/>
<gene>
    <name evidence="3" type="ORF">B0J15DRAFT_463510</name>
</gene>
<evidence type="ECO:0000256" key="1">
    <source>
        <dbReference type="SAM" id="MobiDB-lite"/>
    </source>
</evidence>
<dbReference type="Proteomes" id="UP000736672">
    <property type="component" value="Unassembled WGS sequence"/>
</dbReference>
<name>A0A9P9KQ01_FUSSL</name>
<dbReference type="AlphaFoldDB" id="A0A9P9KQ01"/>
<feature type="region of interest" description="Disordered" evidence="1">
    <location>
        <begin position="44"/>
        <end position="63"/>
    </location>
</feature>
<feature type="compositionally biased region" description="Basic and acidic residues" evidence="1">
    <location>
        <begin position="94"/>
        <end position="106"/>
    </location>
</feature>
<evidence type="ECO:0000313" key="3">
    <source>
        <dbReference type="EMBL" id="KAH7266369.1"/>
    </source>
</evidence>
<keyword evidence="2" id="KW-0732">Signal</keyword>
<keyword evidence="4" id="KW-1185">Reference proteome</keyword>
<accession>A0A9P9KQ01</accession>
<sequence>MLRLLFSFFLVHLPSEISSTARAIASRFFNDALALEQPACQESPAQLAPVSSNGEPKGPLIIERHGGAATPASASVARRALAPSSPPVGSRGTWDLRESHKGRTERPSPSIPFSASTPTPGPPGGALLPLAATSIGPVNTNTPLASPASPDLSALLSQAGVPKLLDAFCLRGVTPSGGALGSMAVARGPDIPSRSSARGG</sequence>
<dbReference type="EMBL" id="JAGTJS010000006">
    <property type="protein sequence ID" value="KAH7266369.1"/>
    <property type="molecule type" value="Genomic_DNA"/>
</dbReference>
<comment type="caution">
    <text evidence="3">The sequence shown here is derived from an EMBL/GenBank/DDBJ whole genome shotgun (WGS) entry which is preliminary data.</text>
</comment>
<feature type="signal peptide" evidence="2">
    <location>
        <begin position="1"/>
        <end position="19"/>
    </location>
</feature>
<protein>
    <submittedName>
        <fullName evidence="3">Uncharacterized protein</fullName>
    </submittedName>
</protein>
<feature type="chain" id="PRO_5040275776" evidence="2">
    <location>
        <begin position="20"/>
        <end position="200"/>
    </location>
</feature>
<feature type="region of interest" description="Disordered" evidence="1">
    <location>
        <begin position="72"/>
        <end position="128"/>
    </location>
</feature>
<evidence type="ECO:0000256" key="2">
    <source>
        <dbReference type="SAM" id="SignalP"/>
    </source>
</evidence>